<dbReference type="GO" id="GO:0003964">
    <property type="term" value="F:RNA-directed DNA polymerase activity"/>
    <property type="evidence" value="ECO:0007669"/>
    <property type="project" value="UniProtKB-KW"/>
</dbReference>
<dbReference type="AlphaFoldDB" id="A0A6L2MGK4"/>
<feature type="region of interest" description="Disordered" evidence="1">
    <location>
        <begin position="86"/>
        <end position="110"/>
    </location>
</feature>
<gene>
    <name evidence="2" type="ORF">Tci_043592</name>
</gene>
<evidence type="ECO:0000256" key="1">
    <source>
        <dbReference type="SAM" id="MobiDB-lite"/>
    </source>
</evidence>
<keyword evidence="2" id="KW-0808">Transferase</keyword>
<reference evidence="2" key="1">
    <citation type="journal article" date="2019" name="Sci. Rep.">
        <title>Draft genome of Tanacetum cinerariifolium, the natural source of mosquito coil.</title>
        <authorList>
            <person name="Yamashiro T."/>
            <person name="Shiraishi A."/>
            <person name="Satake H."/>
            <person name="Nakayama K."/>
        </authorList>
    </citation>
    <scope>NUCLEOTIDE SEQUENCE</scope>
</reference>
<organism evidence="2">
    <name type="scientific">Tanacetum cinerariifolium</name>
    <name type="common">Dalmatian daisy</name>
    <name type="synonym">Chrysanthemum cinerariifolium</name>
    <dbReference type="NCBI Taxonomy" id="118510"/>
    <lineage>
        <taxon>Eukaryota</taxon>
        <taxon>Viridiplantae</taxon>
        <taxon>Streptophyta</taxon>
        <taxon>Embryophyta</taxon>
        <taxon>Tracheophyta</taxon>
        <taxon>Spermatophyta</taxon>
        <taxon>Magnoliopsida</taxon>
        <taxon>eudicotyledons</taxon>
        <taxon>Gunneridae</taxon>
        <taxon>Pentapetalae</taxon>
        <taxon>asterids</taxon>
        <taxon>campanulids</taxon>
        <taxon>Asterales</taxon>
        <taxon>Asteraceae</taxon>
        <taxon>Asteroideae</taxon>
        <taxon>Anthemideae</taxon>
        <taxon>Anthemidinae</taxon>
        <taxon>Tanacetum</taxon>
    </lineage>
</organism>
<evidence type="ECO:0000313" key="2">
    <source>
        <dbReference type="EMBL" id="GEU71614.1"/>
    </source>
</evidence>
<keyword evidence="2" id="KW-0548">Nucleotidyltransferase</keyword>
<name>A0A6L2MGK4_TANCI</name>
<protein>
    <submittedName>
        <fullName evidence="2">RNA-directed DNA polymerase, eukaryota</fullName>
    </submittedName>
</protein>
<sequence length="353" mass="40159">MSEQSWGSFPKLYGALAGDEESKFKDKDLDNVKGDSYVEKVSETGGMQENEIGNDNEHSIHEEENLHSSYPFNIYELLQKKKDNINQTKRSDPTHPCGFTPELGTNNKEEETKMESIDLFSIKMLSGNLTFDLVVSSYVGLVDLPLGGYSYTWVHKLASKMSKINRFLILEGDDEICIQRTFLLKDLNDITNNEALELSQKAKIRWSIEGDENSKYFHEIPNSKRSQLAIRGILHDGDWIESIREFAALKSKGIDCVPFYQTKIRELREYSILGRHLASWREVPPPPYNVQVYVSDNRQIWMSVFVTSLNKGFAAALAVLITEASQSRQHGLLLTACELNGVQQVFVMECVLM</sequence>
<dbReference type="EMBL" id="BKCJ010006337">
    <property type="protein sequence ID" value="GEU71614.1"/>
    <property type="molecule type" value="Genomic_DNA"/>
</dbReference>
<proteinExistence type="predicted"/>
<comment type="caution">
    <text evidence="2">The sequence shown here is derived from an EMBL/GenBank/DDBJ whole genome shotgun (WGS) entry which is preliminary data.</text>
</comment>
<accession>A0A6L2MGK4</accession>
<keyword evidence="2" id="KW-0695">RNA-directed DNA polymerase</keyword>